<evidence type="ECO:0000256" key="1">
    <source>
        <dbReference type="SAM" id="MobiDB-lite"/>
    </source>
</evidence>
<dbReference type="EMBL" id="CAMPGE010029066">
    <property type="protein sequence ID" value="CAI2386548.1"/>
    <property type="molecule type" value="Genomic_DNA"/>
</dbReference>
<gene>
    <name evidence="2" type="ORF">ECRASSUSDP1_LOCUS28170</name>
</gene>
<accession>A0AAD1Y7F0</accession>
<feature type="compositionally biased region" description="Basic residues" evidence="1">
    <location>
        <begin position="12"/>
        <end position="22"/>
    </location>
</feature>
<feature type="region of interest" description="Disordered" evidence="1">
    <location>
        <begin position="1"/>
        <end position="69"/>
    </location>
</feature>
<dbReference type="Proteomes" id="UP001295684">
    <property type="component" value="Unassembled WGS sequence"/>
</dbReference>
<organism evidence="2 3">
    <name type="scientific">Euplotes crassus</name>
    <dbReference type="NCBI Taxonomy" id="5936"/>
    <lineage>
        <taxon>Eukaryota</taxon>
        <taxon>Sar</taxon>
        <taxon>Alveolata</taxon>
        <taxon>Ciliophora</taxon>
        <taxon>Intramacronucleata</taxon>
        <taxon>Spirotrichea</taxon>
        <taxon>Hypotrichia</taxon>
        <taxon>Euplotida</taxon>
        <taxon>Euplotidae</taxon>
        <taxon>Moneuplotes</taxon>
    </lineage>
</organism>
<sequence length="353" mass="39102">MGCQGSTNQAKKSTKKQTKGKATKQGQVMKNKNGKQQVNQMNGQNEEVKVSNSAAPKGSAQSAPSDSPDIDRLVQKYLTDKAYQGYLNMKLLSLRLSVVGNKNLLQSIAGLPVNKDDQPKNALKVPPIKVFSLSDIDSSNQDVVQEFLDKSFPDSLELLALKVTASKPSLDIDLFLTQLTKVNSNITLSLRLHKFKIPKKSFESIINSFSHLREIWFGSSTIDSEDISFHKSTNFKLEKLVFHYSGTPDCSNWKGSPSKVSSIAKAINGCTLKDSLKIFKCINNKFKLSTLQEIFDENELSQIQIEHEDWDKDEDDQDSSGADSADSDEEASDDSDDQEVSDSDDSEEDSQSD</sequence>
<reference evidence="2" key="1">
    <citation type="submission" date="2023-07" db="EMBL/GenBank/DDBJ databases">
        <authorList>
            <consortium name="AG Swart"/>
            <person name="Singh M."/>
            <person name="Singh A."/>
            <person name="Seah K."/>
            <person name="Emmerich C."/>
        </authorList>
    </citation>
    <scope>NUCLEOTIDE SEQUENCE</scope>
    <source>
        <strain evidence="2">DP1</strain>
    </source>
</reference>
<proteinExistence type="predicted"/>
<name>A0AAD1Y7F0_EUPCR</name>
<evidence type="ECO:0000313" key="2">
    <source>
        <dbReference type="EMBL" id="CAI2386548.1"/>
    </source>
</evidence>
<evidence type="ECO:0000313" key="3">
    <source>
        <dbReference type="Proteomes" id="UP001295684"/>
    </source>
</evidence>
<keyword evidence="3" id="KW-1185">Reference proteome</keyword>
<feature type="compositionally biased region" description="Acidic residues" evidence="1">
    <location>
        <begin position="325"/>
        <end position="353"/>
    </location>
</feature>
<feature type="compositionally biased region" description="Polar residues" evidence="1">
    <location>
        <begin position="28"/>
        <end position="65"/>
    </location>
</feature>
<dbReference type="AlphaFoldDB" id="A0AAD1Y7F0"/>
<comment type="caution">
    <text evidence="2">The sequence shown here is derived from an EMBL/GenBank/DDBJ whole genome shotgun (WGS) entry which is preliminary data.</text>
</comment>
<feature type="region of interest" description="Disordered" evidence="1">
    <location>
        <begin position="306"/>
        <end position="353"/>
    </location>
</feature>
<protein>
    <submittedName>
        <fullName evidence="2">Uncharacterized protein</fullName>
    </submittedName>
</protein>
<feature type="compositionally biased region" description="Low complexity" evidence="1">
    <location>
        <begin position="1"/>
        <end position="11"/>
    </location>
</feature>